<comment type="caution">
    <text evidence="3">The sequence shown here is derived from an EMBL/GenBank/DDBJ whole genome shotgun (WGS) entry which is preliminary data.</text>
</comment>
<dbReference type="FunFam" id="1.25.40.10:FF:000125">
    <property type="entry name" value="Pentatricopeptide repeat-containing protein"/>
    <property type="match status" value="2"/>
</dbReference>
<dbReference type="Pfam" id="PF20431">
    <property type="entry name" value="E_motif"/>
    <property type="match status" value="1"/>
</dbReference>
<dbReference type="GO" id="GO:0003723">
    <property type="term" value="F:RNA binding"/>
    <property type="evidence" value="ECO:0007669"/>
    <property type="project" value="InterPro"/>
</dbReference>
<evidence type="ECO:0000313" key="3">
    <source>
        <dbReference type="EMBL" id="KAK6941723.1"/>
    </source>
</evidence>
<dbReference type="PANTHER" id="PTHR47926">
    <property type="entry name" value="PENTATRICOPEPTIDE REPEAT-CONTAINING PROTEIN"/>
    <property type="match status" value="1"/>
</dbReference>
<evidence type="ECO:0000313" key="4">
    <source>
        <dbReference type="Proteomes" id="UP001370490"/>
    </source>
</evidence>
<reference evidence="3 4" key="1">
    <citation type="submission" date="2023-12" db="EMBL/GenBank/DDBJ databases">
        <title>A high-quality genome assembly for Dillenia turbinata (Dilleniales).</title>
        <authorList>
            <person name="Chanderbali A."/>
        </authorList>
    </citation>
    <scope>NUCLEOTIDE SEQUENCE [LARGE SCALE GENOMIC DNA]</scope>
    <source>
        <strain evidence="3">LSX21</strain>
        <tissue evidence="3">Leaf</tissue>
    </source>
</reference>
<dbReference type="GO" id="GO:0009451">
    <property type="term" value="P:RNA modification"/>
    <property type="evidence" value="ECO:0007669"/>
    <property type="project" value="InterPro"/>
</dbReference>
<dbReference type="SUPFAM" id="SSF48452">
    <property type="entry name" value="TPR-like"/>
    <property type="match status" value="2"/>
</dbReference>
<dbReference type="PROSITE" id="PS51375">
    <property type="entry name" value="PPR"/>
    <property type="match status" value="7"/>
</dbReference>
<accession>A0AAN8VVJ4</accession>
<feature type="repeat" description="PPR" evidence="2">
    <location>
        <begin position="432"/>
        <end position="466"/>
    </location>
</feature>
<feature type="repeat" description="PPR" evidence="2">
    <location>
        <begin position="75"/>
        <end position="105"/>
    </location>
</feature>
<feature type="repeat" description="PPR" evidence="2">
    <location>
        <begin position="107"/>
        <end position="137"/>
    </location>
</feature>
<gene>
    <name evidence="3" type="ORF">RJ641_027100</name>
</gene>
<protein>
    <submittedName>
        <fullName evidence="3">Pentatricopeptide repeat</fullName>
    </submittedName>
</protein>
<feature type="repeat" description="PPR" evidence="2">
    <location>
        <begin position="200"/>
        <end position="234"/>
    </location>
</feature>
<name>A0AAN8VVJ4_9MAGN</name>
<dbReference type="Pfam" id="PF01535">
    <property type="entry name" value="PPR"/>
    <property type="match status" value="5"/>
</dbReference>
<organism evidence="3 4">
    <name type="scientific">Dillenia turbinata</name>
    <dbReference type="NCBI Taxonomy" id="194707"/>
    <lineage>
        <taxon>Eukaryota</taxon>
        <taxon>Viridiplantae</taxon>
        <taxon>Streptophyta</taxon>
        <taxon>Embryophyta</taxon>
        <taxon>Tracheophyta</taxon>
        <taxon>Spermatophyta</taxon>
        <taxon>Magnoliopsida</taxon>
        <taxon>eudicotyledons</taxon>
        <taxon>Gunneridae</taxon>
        <taxon>Pentapetalae</taxon>
        <taxon>Dilleniales</taxon>
        <taxon>Dilleniaceae</taxon>
        <taxon>Dillenia</taxon>
    </lineage>
</organism>
<dbReference type="InterPro" id="IPR046848">
    <property type="entry name" value="E_motif"/>
</dbReference>
<dbReference type="InterPro" id="IPR002885">
    <property type="entry name" value="PPR_rpt"/>
</dbReference>
<keyword evidence="4" id="KW-1185">Reference proteome</keyword>
<evidence type="ECO:0000256" key="1">
    <source>
        <dbReference type="ARBA" id="ARBA00022737"/>
    </source>
</evidence>
<dbReference type="PANTHER" id="PTHR47926:SF373">
    <property type="entry name" value="TETRATRICOPEPTIDE-LIKE HELICAL DOMAIN SUPERFAMILY, DYW DOMAIN-CONTAINING PROTEIN"/>
    <property type="match status" value="1"/>
</dbReference>
<feature type="repeat" description="PPR" evidence="2">
    <location>
        <begin position="397"/>
        <end position="431"/>
    </location>
</feature>
<dbReference type="Gene3D" id="1.25.40.10">
    <property type="entry name" value="Tetratricopeptide repeat domain"/>
    <property type="match status" value="5"/>
</dbReference>
<dbReference type="Pfam" id="PF13041">
    <property type="entry name" value="PPR_2"/>
    <property type="match status" value="3"/>
</dbReference>
<dbReference type="GO" id="GO:0099402">
    <property type="term" value="P:plant organ development"/>
    <property type="evidence" value="ECO:0007669"/>
    <property type="project" value="UniProtKB-ARBA"/>
</dbReference>
<keyword evidence="1" id="KW-0677">Repeat</keyword>
<dbReference type="AlphaFoldDB" id="A0AAN8VVJ4"/>
<dbReference type="InterPro" id="IPR046960">
    <property type="entry name" value="PPR_At4g14850-like_plant"/>
</dbReference>
<dbReference type="FunFam" id="1.25.40.10:FF:000158">
    <property type="entry name" value="pentatricopeptide repeat-containing protein At2g33680"/>
    <property type="match status" value="1"/>
</dbReference>
<feature type="repeat" description="PPR" evidence="2">
    <location>
        <begin position="138"/>
        <end position="172"/>
    </location>
</feature>
<dbReference type="InterPro" id="IPR011990">
    <property type="entry name" value="TPR-like_helical_dom_sf"/>
</dbReference>
<dbReference type="Proteomes" id="UP001370490">
    <property type="component" value="Unassembled WGS sequence"/>
</dbReference>
<dbReference type="NCBIfam" id="TIGR00756">
    <property type="entry name" value="PPR"/>
    <property type="match status" value="10"/>
</dbReference>
<feature type="repeat" description="PPR" evidence="2">
    <location>
        <begin position="262"/>
        <end position="296"/>
    </location>
</feature>
<dbReference type="EMBL" id="JBAMMX010000004">
    <property type="protein sequence ID" value="KAK6941723.1"/>
    <property type="molecule type" value="Genomic_DNA"/>
</dbReference>
<evidence type="ECO:0000256" key="2">
    <source>
        <dbReference type="PROSITE-ProRule" id="PRU00708"/>
    </source>
</evidence>
<proteinExistence type="predicted"/>
<sequence>MLAKFPRLPTLKRVQIKSSSQLIYRAHFCSTKISRPRKDGLDGGAAHPSWLITKLSKEGGISEARKSFDKMPECDVITWTAMISGYTKCGMLKEARRLFDRVDAKKDAVTWRAMVSGYLRWGQILEAEKLFNDMPDKNVVEWNKMINGYAQNGQIDSAYALFEKMPERNVVSWNAMLTAFVQSGRIEEARKIFDRMPVRNVISWTAMLSGLSKHGRIDEARALFNRMPQRNVVSWNAMITGYGQNSRLHEALYLFERMPERNVSSWNIMISGFIQNGDLVGALKLYNEMPCKNVVSWTTMMSGFIDNELSEEALKMFSSMLAMGGVKPNQGTFVTVLSACTDLACACEGQQIHQIICKTVYQNDSLVVSSLIKMYSRCGDLGTARKMFDDQSIDMRDLICWNGMIAAYAYHGQGREAIQLFREMQILGFKPNDVTYIVLLSACSHAGLVEEGLKYFDELVKNHSVQSREDHYACVVDLCSRAGRLAEAVDLIRQLGAEPSAPVWGALLTGCILHGDVGIAKLAADKLLEVEPDYSGHYKLLCNIYASQGKFREASEVWFKMKEKGLKRQPGCSWIEVGNIVHVFIAGDKSHYLSNVIFFLLHDLHIQMKKSGHVSHPDIIEGEDFFGNIIVNTLIEPLLEEIPRRNSIQITVAVTLPALGEKVMTSWITPPLGLIQDEFSCISDTQSLRIHYPSFQAHQKTLISLTASAAESSFYTPLSEIKTGPCSTAAFSVPISDFNSWFLPLFVFRRLLTDNFTLSPLHNKS</sequence>